<reference evidence="8 9" key="1">
    <citation type="submission" date="2019-03" db="EMBL/GenBank/DDBJ databases">
        <title>Ramlibacter rhizophilus CCTCC AB2015357, whole genome shotgun sequence.</title>
        <authorList>
            <person name="Zhang X."/>
            <person name="Feng G."/>
            <person name="Zhu H."/>
        </authorList>
    </citation>
    <scope>NUCLEOTIDE SEQUENCE [LARGE SCALE GENOMIC DNA]</scope>
    <source>
        <strain evidence="8 9">CCTCC AB2015357</strain>
    </source>
</reference>
<dbReference type="Pfam" id="PF01899">
    <property type="entry name" value="MNHE"/>
    <property type="match status" value="1"/>
</dbReference>
<evidence type="ECO:0000256" key="5">
    <source>
        <dbReference type="ARBA" id="ARBA00022989"/>
    </source>
</evidence>
<evidence type="ECO:0000313" key="8">
    <source>
        <dbReference type="EMBL" id="TFY96843.1"/>
    </source>
</evidence>
<protein>
    <submittedName>
        <fullName evidence="8">Na+/H+ antiporter subunit E</fullName>
    </submittedName>
</protein>
<keyword evidence="5 7" id="KW-1133">Transmembrane helix</keyword>
<evidence type="ECO:0000256" key="7">
    <source>
        <dbReference type="SAM" id="Phobius"/>
    </source>
</evidence>
<dbReference type="GO" id="GO:0005886">
    <property type="term" value="C:plasma membrane"/>
    <property type="evidence" value="ECO:0007669"/>
    <property type="project" value="UniProtKB-SubCell"/>
</dbReference>
<dbReference type="GO" id="GO:0008324">
    <property type="term" value="F:monoatomic cation transmembrane transporter activity"/>
    <property type="evidence" value="ECO:0007669"/>
    <property type="project" value="InterPro"/>
</dbReference>
<dbReference type="PANTHER" id="PTHR34584:SF1">
    <property type="entry name" value="NA(+)_H(+) ANTIPORTER SUBUNIT E1"/>
    <property type="match status" value="1"/>
</dbReference>
<evidence type="ECO:0000256" key="1">
    <source>
        <dbReference type="ARBA" id="ARBA00004651"/>
    </source>
</evidence>
<dbReference type="Proteomes" id="UP000297564">
    <property type="component" value="Unassembled WGS sequence"/>
</dbReference>
<dbReference type="RefSeq" id="WP_135286854.1">
    <property type="nucleotide sequence ID" value="NZ_SMLL01000008.1"/>
</dbReference>
<proteinExistence type="inferred from homology"/>
<feature type="transmembrane region" description="Helical" evidence="7">
    <location>
        <begin position="41"/>
        <end position="62"/>
    </location>
</feature>
<sequence length="175" mass="19331">MNSPHPESSRQRWGTHRWFAHPALSVLIAVVWLLLQGSLAPVHLLWAAIMGLVLPWAVDGFIGEGARPRAGGTALRLAGRVLWDIVKANLVVARIVLDPRSTPQPAWIRVPYVLEDARAVMLLATIITNTPGTVSCVVDEERREILVHALDAPDPQAIVDEIVQRYELPLREILG</sequence>
<evidence type="ECO:0000313" key="9">
    <source>
        <dbReference type="Proteomes" id="UP000297564"/>
    </source>
</evidence>
<dbReference type="InterPro" id="IPR002758">
    <property type="entry name" value="Cation_antiport_E"/>
</dbReference>
<dbReference type="PANTHER" id="PTHR34584">
    <property type="entry name" value="NA(+)/H(+) ANTIPORTER SUBUNIT E1"/>
    <property type="match status" value="1"/>
</dbReference>
<comment type="subcellular location">
    <subcellularLocation>
        <location evidence="1">Cell membrane</location>
        <topology evidence="1">Multi-pass membrane protein</topology>
    </subcellularLocation>
</comment>
<feature type="transmembrane region" description="Helical" evidence="7">
    <location>
        <begin position="18"/>
        <end position="35"/>
    </location>
</feature>
<accession>A0A4Z0BEE8</accession>
<keyword evidence="4 7" id="KW-0812">Transmembrane</keyword>
<evidence type="ECO:0000256" key="2">
    <source>
        <dbReference type="ARBA" id="ARBA00006228"/>
    </source>
</evidence>
<evidence type="ECO:0000256" key="3">
    <source>
        <dbReference type="ARBA" id="ARBA00022475"/>
    </source>
</evidence>
<dbReference type="AlphaFoldDB" id="A0A4Z0BEE8"/>
<dbReference type="OrthoDB" id="9807187at2"/>
<dbReference type="NCBIfam" id="NF006518">
    <property type="entry name" value="PRK08965.1-2"/>
    <property type="match status" value="1"/>
</dbReference>
<keyword evidence="3" id="KW-1003">Cell membrane</keyword>
<evidence type="ECO:0000256" key="4">
    <source>
        <dbReference type="ARBA" id="ARBA00022692"/>
    </source>
</evidence>
<organism evidence="8 9">
    <name type="scientific">Ramlibacter rhizophilus</name>
    <dbReference type="NCBI Taxonomy" id="1781167"/>
    <lineage>
        <taxon>Bacteria</taxon>
        <taxon>Pseudomonadati</taxon>
        <taxon>Pseudomonadota</taxon>
        <taxon>Betaproteobacteria</taxon>
        <taxon>Burkholderiales</taxon>
        <taxon>Comamonadaceae</taxon>
        <taxon>Ramlibacter</taxon>
    </lineage>
</organism>
<dbReference type="EMBL" id="SMLL01000008">
    <property type="protein sequence ID" value="TFY96843.1"/>
    <property type="molecule type" value="Genomic_DNA"/>
</dbReference>
<evidence type="ECO:0000256" key="6">
    <source>
        <dbReference type="ARBA" id="ARBA00023136"/>
    </source>
</evidence>
<keyword evidence="9" id="KW-1185">Reference proteome</keyword>
<name>A0A4Z0BEE8_9BURK</name>
<keyword evidence="6 7" id="KW-0472">Membrane</keyword>
<dbReference type="PIRSF" id="PIRSF019239">
    <property type="entry name" value="MrpE"/>
    <property type="match status" value="1"/>
</dbReference>
<comment type="caution">
    <text evidence="8">The sequence shown here is derived from an EMBL/GenBank/DDBJ whole genome shotgun (WGS) entry which is preliminary data.</text>
</comment>
<comment type="similarity">
    <text evidence="2">Belongs to the CPA3 antiporters (TC 2.A.63) subunit E family.</text>
</comment>
<gene>
    <name evidence="8" type="ORF">EZ242_19405</name>
</gene>